<organism evidence="1 2">
    <name type="scientific">Vibrio phage 1.204.O._10N.222.46.F12</name>
    <dbReference type="NCBI Taxonomy" id="1881263"/>
    <lineage>
        <taxon>Viruses</taxon>
        <taxon>Duplodnaviria</taxon>
        <taxon>Heunggongvirae</taxon>
        <taxon>Uroviricota</taxon>
        <taxon>Caudoviricetes</taxon>
        <taxon>Autographivirales</taxon>
        <taxon>Cyclitvirus</taxon>
        <taxon>Cyclitvirus cyclit</taxon>
    </lineage>
</organism>
<accession>A0A2I7RNN0</accession>
<name>A0A2I7RNN0_9CAUD</name>
<reference evidence="1 2" key="1">
    <citation type="submission" date="2017-11" db="EMBL/GenBank/DDBJ databases">
        <title>A major lineage of nontailed dsDNA viruses as unrecognized killers of marine bacteria.</title>
        <authorList>
            <person name="Kauffman K.M."/>
            <person name="Hussain F.A."/>
            <person name="Yang J."/>
            <person name="Arevalo P."/>
            <person name="Brown J.M."/>
            <person name="Chang W.K."/>
            <person name="VanInsberghe D."/>
            <person name="Elsherbini J."/>
            <person name="Cutler M.B."/>
            <person name="Kelly L."/>
            <person name="Polz M.F."/>
        </authorList>
    </citation>
    <scope>NUCLEOTIDE SEQUENCE [LARGE SCALE GENOMIC DNA]</scope>
</reference>
<keyword evidence="2" id="KW-1185">Reference proteome</keyword>
<dbReference type="EMBL" id="MG592574">
    <property type="protein sequence ID" value="AUR95256.1"/>
    <property type="molecule type" value="Genomic_DNA"/>
</dbReference>
<protein>
    <submittedName>
        <fullName evidence="1">Uncharacterized protein</fullName>
    </submittedName>
</protein>
<evidence type="ECO:0000313" key="2">
    <source>
        <dbReference type="Proteomes" id="UP000269294"/>
    </source>
</evidence>
<sequence>MVVTQINNSVNSAKFPKLMKWRDTYMIVLFHTQGSGTVVHKGTSSNSIGYINSHWVMGRFSDYKGTLTLSNE</sequence>
<proteinExistence type="predicted"/>
<evidence type="ECO:0000313" key="1">
    <source>
        <dbReference type="EMBL" id="AUR95256.1"/>
    </source>
</evidence>
<dbReference type="Proteomes" id="UP000269294">
    <property type="component" value="Segment"/>
</dbReference>
<gene>
    <name evidence="1" type="ORF">NVP1204O_36</name>
</gene>